<evidence type="ECO:0000259" key="11">
    <source>
        <dbReference type="PROSITE" id="PS50103"/>
    </source>
</evidence>
<evidence type="ECO:0000313" key="12">
    <source>
        <dbReference type="EMBL" id="TPP44377.1"/>
    </source>
</evidence>
<feature type="region of interest" description="Disordered" evidence="9">
    <location>
        <begin position="574"/>
        <end position="625"/>
    </location>
</feature>
<feature type="region of interest" description="Disordered" evidence="9">
    <location>
        <begin position="427"/>
        <end position="487"/>
    </location>
</feature>
<dbReference type="GO" id="GO:0010468">
    <property type="term" value="P:regulation of gene expression"/>
    <property type="evidence" value="ECO:0007669"/>
    <property type="project" value="UniProtKB-ARBA"/>
</dbReference>
<keyword evidence="5 7" id="KW-0862">Zinc</keyword>
<gene>
    <name evidence="12" type="ORF">CGC21_6050</name>
</gene>
<reference evidence="13" key="1">
    <citation type="submission" date="2019-02" db="EMBL/GenBank/DDBJ databases">
        <title>FDA dAtabase for Regulatory Grade micrObial Sequences (FDA-ARGOS): Supporting development and validation of Infectious Disease Dx tests.</title>
        <authorList>
            <person name="Duncan R."/>
            <person name="Fisher C."/>
            <person name="Tallon L."/>
            <person name="Sadzewicz L."/>
            <person name="Sengamalay N."/>
            <person name="Ott S."/>
            <person name="Godinez A."/>
            <person name="Nagaraj S."/>
            <person name="Vavikolanu K."/>
            <person name="Nadendla S."/>
            <person name="Aluvathingal J."/>
            <person name="Sichtig H."/>
        </authorList>
    </citation>
    <scope>NUCLEOTIDE SEQUENCE [LARGE SCALE GENOMIC DNA]</scope>
    <source>
        <strain evidence="13">FDAARGOS_361</strain>
    </source>
</reference>
<comment type="caution">
    <text evidence="12">The sequence shown here is derived from an EMBL/GenBank/DDBJ whole genome shotgun (WGS) entry which is preliminary data.</text>
</comment>
<dbReference type="PANTHER" id="PTHR11909">
    <property type="entry name" value="CASEIN KINASE-RELATED"/>
    <property type="match status" value="1"/>
</dbReference>
<feature type="compositionally biased region" description="Polar residues" evidence="9">
    <location>
        <begin position="427"/>
        <end position="439"/>
    </location>
</feature>
<dbReference type="VEuPathDB" id="TriTrypDB:LdCL_350015100"/>
<dbReference type="VEuPathDB" id="TriTrypDB:LDHU3_35.1310"/>
<evidence type="ECO:0000256" key="9">
    <source>
        <dbReference type="SAM" id="MobiDB-lite"/>
    </source>
</evidence>
<dbReference type="VEuPathDB" id="TriTrypDB:LdBPK_351030.1"/>
<name>A0A504XHL2_LEIDO</name>
<dbReference type="VEuPathDB" id="TriTrypDB:LdBPK_351040.1"/>
<dbReference type="FunFam" id="4.10.1000.10:FF:000003">
    <property type="entry name" value="Zinc finger CCCH domain-containing protein"/>
    <property type="match status" value="1"/>
</dbReference>
<feature type="compositionally biased region" description="Low complexity" evidence="9">
    <location>
        <begin position="286"/>
        <end position="306"/>
    </location>
</feature>
<dbReference type="InterPro" id="IPR017441">
    <property type="entry name" value="Protein_kinase_ATP_BS"/>
</dbReference>
<dbReference type="InterPro" id="IPR000571">
    <property type="entry name" value="Znf_CCCH"/>
</dbReference>
<evidence type="ECO:0000256" key="1">
    <source>
        <dbReference type="ARBA" id="ARBA00012513"/>
    </source>
</evidence>
<dbReference type="FunFam" id="1.10.510.10:FF:000596">
    <property type="entry name" value="CK1 family protein kinase"/>
    <property type="match status" value="1"/>
</dbReference>
<dbReference type="GO" id="GO:0004674">
    <property type="term" value="F:protein serine/threonine kinase activity"/>
    <property type="evidence" value="ECO:0007669"/>
    <property type="project" value="UniProtKB-EC"/>
</dbReference>
<dbReference type="SUPFAM" id="SSF90229">
    <property type="entry name" value="CCCH zinc finger"/>
    <property type="match status" value="1"/>
</dbReference>
<dbReference type="InterPro" id="IPR036855">
    <property type="entry name" value="Znf_CCCH_sf"/>
</dbReference>
<dbReference type="GO" id="GO:0008270">
    <property type="term" value="F:zinc ion binding"/>
    <property type="evidence" value="ECO:0007669"/>
    <property type="project" value="UniProtKB-KW"/>
</dbReference>
<dbReference type="AlphaFoldDB" id="A0A504XHL2"/>
<dbReference type="SUPFAM" id="SSF56112">
    <property type="entry name" value="Protein kinase-like (PK-like)"/>
    <property type="match status" value="1"/>
</dbReference>
<dbReference type="InterPro" id="IPR008271">
    <property type="entry name" value="Ser/Thr_kinase_AS"/>
</dbReference>
<dbReference type="Pfam" id="PF00642">
    <property type="entry name" value="zf-CCCH"/>
    <property type="match status" value="1"/>
</dbReference>
<feature type="domain" description="Protein kinase" evidence="10">
    <location>
        <begin position="1"/>
        <end position="247"/>
    </location>
</feature>
<keyword evidence="6 8" id="KW-0067">ATP-binding</keyword>
<feature type="compositionally biased region" description="Low complexity" evidence="9">
    <location>
        <begin position="454"/>
        <end position="487"/>
    </location>
</feature>
<dbReference type="Proteomes" id="UP000318447">
    <property type="component" value="Unassembled WGS sequence"/>
</dbReference>
<keyword evidence="12" id="KW-0808">Transferase</keyword>
<evidence type="ECO:0000259" key="10">
    <source>
        <dbReference type="PROSITE" id="PS50011"/>
    </source>
</evidence>
<dbReference type="EC" id="2.7.11.1" evidence="1"/>
<keyword evidence="3 8" id="KW-0547">Nucleotide-binding</keyword>
<keyword evidence="12" id="KW-0418">Kinase</keyword>
<dbReference type="EMBL" id="RHLC01000003">
    <property type="protein sequence ID" value="TPP44377.1"/>
    <property type="molecule type" value="Genomic_DNA"/>
</dbReference>
<dbReference type="InterPro" id="IPR050235">
    <property type="entry name" value="CK1_Ser-Thr_kinase"/>
</dbReference>
<dbReference type="VEuPathDB" id="TriTrypDB:LdCL_350015200"/>
<dbReference type="SMART" id="SM00220">
    <property type="entry name" value="S_TKc"/>
    <property type="match status" value="1"/>
</dbReference>
<evidence type="ECO:0000256" key="2">
    <source>
        <dbReference type="ARBA" id="ARBA00022723"/>
    </source>
</evidence>
<accession>A0A504XHL2</accession>
<dbReference type="InterPro" id="IPR011009">
    <property type="entry name" value="Kinase-like_dom_sf"/>
</dbReference>
<dbReference type="PROSITE" id="PS00107">
    <property type="entry name" value="PROTEIN_KINASE_ATP"/>
    <property type="match status" value="1"/>
</dbReference>
<dbReference type="GO" id="GO:0051252">
    <property type="term" value="P:regulation of RNA metabolic process"/>
    <property type="evidence" value="ECO:0007669"/>
    <property type="project" value="UniProtKB-ARBA"/>
</dbReference>
<dbReference type="PROSITE" id="PS50103">
    <property type="entry name" value="ZF_C3H1"/>
    <property type="match status" value="1"/>
</dbReference>
<dbReference type="InterPro" id="IPR000719">
    <property type="entry name" value="Prot_kinase_dom"/>
</dbReference>
<evidence type="ECO:0000256" key="4">
    <source>
        <dbReference type="ARBA" id="ARBA00022771"/>
    </source>
</evidence>
<feature type="binding site" evidence="8">
    <location>
        <position position="40"/>
    </location>
    <ligand>
        <name>ATP</name>
        <dbReference type="ChEBI" id="CHEBI:30616"/>
    </ligand>
</feature>
<evidence type="ECO:0000256" key="7">
    <source>
        <dbReference type="PROSITE-ProRule" id="PRU00723"/>
    </source>
</evidence>
<feature type="region of interest" description="Disordered" evidence="9">
    <location>
        <begin position="271"/>
        <end position="306"/>
    </location>
</feature>
<dbReference type="Pfam" id="PF00069">
    <property type="entry name" value="Pkinase"/>
    <property type="match status" value="1"/>
</dbReference>
<feature type="compositionally biased region" description="Polar residues" evidence="9">
    <location>
        <begin position="610"/>
        <end position="625"/>
    </location>
</feature>
<feature type="region of interest" description="Disordered" evidence="9">
    <location>
        <begin position="363"/>
        <end position="384"/>
    </location>
</feature>
<evidence type="ECO:0000256" key="8">
    <source>
        <dbReference type="PROSITE-ProRule" id="PRU10141"/>
    </source>
</evidence>
<proteinExistence type="predicted"/>
<keyword evidence="4 7" id="KW-0863">Zinc-finger</keyword>
<organism evidence="12 13">
    <name type="scientific">Leishmania donovani</name>
    <dbReference type="NCBI Taxonomy" id="5661"/>
    <lineage>
        <taxon>Eukaryota</taxon>
        <taxon>Discoba</taxon>
        <taxon>Euglenozoa</taxon>
        <taxon>Kinetoplastea</taxon>
        <taxon>Metakinetoplastina</taxon>
        <taxon>Trypanosomatida</taxon>
        <taxon>Trypanosomatidae</taxon>
        <taxon>Leishmaniinae</taxon>
        <taxon>Leishmania</taxon>
    </lineage>
</organism>
<feature type="domain" description="C3H1-type" evidence="11">
    <location>
        <begin position="492"/>
        <end position="519"/>
    </location>
</feature>
<dbReference type="GO" id="GO:0005524">
    <property type="term" value="F:ATP binding"/>
    <property type="evidence" value="ECO:0007669"/>
    <property type="project" value="UniProtKB-UniRule"/>
</dbReference>
<dbReference type="Gene3D" id="1.10.510.10">
    <property type="entry name" value="Transferase(Phosphotransferase) domain 1"/>
    <property type="match status" value="1"/>
</dbReference>
<evidence type="ECO:0000256" key="3">
    <source>
        <dbReference type="ARBA" id="ARBA00022741"/>
    </source>
</evidence>
<dbReference type="VEuPathDB" id="TriTrypDB:LDHU3_35.1290"/>
<dbReference type="PROSITE" id="PS00108">
    <property type="entry name" value="PROTEIN_KINASE_ST"/>
    <property type="match status" value="1"/>
</dbReference>
<feature type="compositionally biased region" description="Polar residues" evidence="9">
    <location>
        <begin position="363"/>
        <end position="378"/>
    </location>
</feature>
<dbReference type="PROSITE" id="PS50011">
    <property type="entry name" value="PROTEIN_KINASE_DOM"/>
    <property type="match status" value="1"/>
</dbReference>
<dbReference type="Gene3D" id="4.10.1000.10">
    <property type="entry name" value="Zinc finger, CCCH-type"/>
    <property type="match status" value="1"/>
</dbReference>
<feature type="zinc finger region" description="C3H1-type" evidence="7">
    <location>
        <begin position="492"/>
        <end position="519"/>
    </location>
</feature>
<protein>
    <recommendedName>
        <fullName evidence="1">non-specific serine/threonine protein kinase</fullName>
        <ecNumber evidence="1">2.7.11.1</ecNumber>
    </recommendedName>
</protein>
<evidence type="ECO:0000256" key="5">
    <source>
        <dbReference type="ARBA" id="ARBA00022833"/>
    </source>
</evidence>
<evidence type="ECO:0000313" key="13">
    <source>
        <dbReference type="Proteomes" id="UP000318447"/>
    </source>
</evidence>
<sequence>MNVELRVGNRYRIGQKIGSGSFGEIFRGTNIQTGDPVAIKLEQGEFNVMVIELLGPSLEDLFSFCGRRLSLKTTLMLADQMISRIEFVHSKSVLHRDIKPDNFLMGTGKKGHHVYIIDFGLAKKYRDPRTHAHIPYKEGKSLTGTARYCSINTHMGVEQGRRDDMEGIGYILMYFLRGSLPWQGLKAHTKQEKYNRISERKQTTPVELLCKGFPSEFAAYMNYVRALRFEDKPDYSYLKRMFRDLFVREGYHVDYVFDWTLKRIHESLQEQQSFPGGSNGGGAAGNGSPVNQSPAQGGNGGAPNSANNQESDFFFEGFSANVTGAYGLAVVEKILWGVVGNLAHSPVSNNCATLSLSMHTPPLSNGSLHEQAHAATSSEDSRRDSLTHATWIAITSLTGQQNSQFGANERSPGCATIASIGYPEMDSSPSWQSLSNQESFKAAHASPSGAAPNKSALKSSDGSASNSSTNTPTAVAAPAASSAPSSNAASHYKTKRCRHFDQSGWCPYQHRCVFAHGDREFALYTAQKNGGNGGNSEDGGPTTSKLVREHIERNVQQLVEEYELAVAEASAKAAARSNSAGGPSHAHGHRGPQMGNGSKGPTMPVARKVSPTQPSPLSSATTQHHASNVHILTATSLAPQAVMAIKGASNSMAQFQALQPQNSQQHQTHQQQFALIGQQPLLISTVSGVPAGSTFAMVPSSSPLAVTPQSLHTLPSHYQQRSMLFAMPAGAPGVLQLQQHQQQPIYFIEAPSYNSMAANGGNAAVPAYPSGYTSGPAGLFNDVLAARFM</sequence>
<keyword evidence="2 7" id="KW-0479">Metal-binding</keyword>
<evidence type="ECO:0000256" key="6">
    <source>
        <dbReference type="ARBA" id="ARBA00022840"/>
    </source>
</evidence>